<dbReference type="GO" id="GO:0008236">
    <property type="term" value="F:serine-type peptidase activity"/>
    <property type="evidence" value="ECO:0007669"/>
    <property type="project" value="InterPro"/>
</dbReference>
<sequence>MSERDGWRHLYLVSRSGKKITLLTPGEFDVISVQSIDEEGGWVYYIASPDNPTQRYLYRVGLDGSGKAERLTPAAQKGTHKYQMSKDSRWAFHTYSSFDTPPIIKLVRLPEHKAVRTLADNSELRAKINALDKRPTEFFRVDIGDGVLLDGWCMKPPEFNSEKQYPLFFYVYGEPAGQTVLDRWGGEKYLWHLMLTQQGYLVMSVDNRGTPAPRGRAWRKCIYRQIGILASADQAASTRAIIKRWPYVDPARIGIWGWSGGGSMSLNAIFRYPDLYHTAMAIAFISNQRFYDTIYQERYMGLPDDNEE</sequence>
<dbReference type="SUPFAM" id="SSF53474">
    <property type="entry name" value="alpha/beta-Hydrolases"/>
    <property type="match status" value="1"/>
</dbReference>
<proteinExistence type="predicted"/>
<dbReference type="EMBL" id="BARU01001983">
    <property type="protein sequence ID" value="GAH22898.1"/>
    <property type="molecule type" value="Genomic_DNA"/>
</dbReference>
<evidence type="ECO:0000313" key="3">
    <source>
        <dbReference type="EMBL" id="GAH22898.1"/>
    </source>
</evidence>
<evidence type="ECO:0000259" key="1">
    <source>
        <dbReference type="Pfam" id="PF00326"/>
    </source>
</evidence>
<dbReference type="Gene3D" id="3.40.50.1820">
    <property type="entry name" value="alpha/beta hydrolase"/>
    <property type="match status" value="1"/>
</dbReference>
<comment type="caution">
    <text evidence="3">The sequence shown here is derived from an EMBL/GenBank/DDBJ whole genome shotgun (WGS) entry which is preliminary data.</text>
</comment>
<dbReference type="SUPFAM" id="SSF82171">
    <property type="entry name" value="DPP6 N-terminal domain-like"/>
    <property type="match status" value="1"/>
</dbReference>
<name>X1FQ54_9ZZZZ</name>
<feature type="domain" description="Dipeptidylpeptidase IV N-terminal" evidence="2">
    <location>
        <begin position="2"/>
        <end position="102"/>
    </location>
</feature>
<dbReference type="GO" id="GO:0006508">
    <property type="term" value="P:proteolysis"/>
    <property type="evidence" value="ECO:0007669"/>
    <property type="project" value="InterPro"/>
</dbReference>
<dbReference type="InterPro" id="IPR050278">
    <property type="entry name" value="Serine_Prot_S9B/DPPIV"/>
</dbReference>
<dbReference type="AlphaFoldDB" id="X1FQ54"/>
<reference evidence="3" key="1">
    <citation type="journal article" date="2014" name="Front. Microbiol.">
        <title>High frequency of phylogenetically diverse reductive dehalogenase-homologous genes in deep subseafloor sedimentary metagenomes.</title>
        <authorList>
            <person name="Kawai M."/>
            <person name="Futagami T."/>
            <person name="Toyoda A."/>
            <person name="Takaki Y."/>
            <person name="Nishi S."/>
            <person name="Hori S."/>
            <person name="Arai W."/>
            <person name="Tsubouchi T."/>
            <person name="Morono Y."/>
            <person name="Uchiyama I."/>
            <person name="Ito T."/>
            <person name="Fujiyama A."/>
            <person name="Inagaki F."/>
            <person name="Takami H."/>
        </authorList>
    </citation>
    <scope>NUCLEOTIDE SEQUENCE</scope>
    <source>
        <strain evidence="3">Expedition CK06-06</strain>
    </source>
</reference>
<gene>
    <name evidence="3" type="ORF">S03H2_04884</name>
</gene>
<evidence type="ECO:0000259" key="2">
    <source>
        <dbReference type="Pfam" id="PF00930"/>
    </source>
</evidence>
<dbReference type="GO" id="GO:0008239">
    <property type="term" value="F:dipeptidyl-peptidase activity"/>
    <property type="evidence" value="ECO:0007669"/>
    <property type="project" value="TreeGrafter"/>
</dbReference>
<dbReference type="InterPro" id="IPR029058">
    <property type="entry name" value="AB_hydrolase_fold"/>
</dbReference>
<evidence type="ECO:0008006" key="4">
    <source>
        <dbReference type="Google" id="ProtNLM"/>
    </source>
</evidence>
<dbReference type="Pfam" id="PF00326">
    <property type="entry name" value="Peptidase_S9"/>
    <property type="match status" value="1"/>
</dbReference>
<dbReference type="PANTHER" id="PTHR11731">
    <property type="entry name" value="PROTEASE FAMILY S9B,C DIPEPTIDYL-PEPTIDASE IV-RELATED"/>
    <property type="match status" value="1"/>
</dbReference>
<dbReference type="PANTHER" id="PTHR11731:SF193">
    <property type="entry name" value="DIPEPTIDYL PEPTIDASE 9"/>
    <property type="match status" value="1"/>
</dbReference>
<protein>
    <recommendedName>
        <fullName evidence="4">Peptidase S9 prolyl oligopeptidase catalytic domain-containing protein</fullName>
    </recommendedName>
</protein>
<dbReference type="InterPro" id="IPR001375">
    <property type="entry name" value="Peptidase_S9_cat"/>
</dbReference>
<accession>X1FQ54</accession>
<dbReference type="Gene3D" id="2.140.10.30">
    <property type="entry name" value="Dipeptidylpeptidase IV, N-terminal domain"/>
    <property type="match status" value="1"/>
</dbReference>
<feature type="non-terminal residue" evidence="3">
    <location>
        <position position="308"/>
    </location>
</feature>
<organism evidence="3">
    <name type="scientific">marine sediment metagenome</name>
    <dbReference type="NCBI Taxonomy" id="412755"/>
    <lineage>
        <taxon>unclassified sequences</taxon>
        <taxon>metagenomes</taxon>
        <taxon>ecological metagenomes</taxon>
    </lineage>
</organism>
<dbReference type="Pfam" id="PF00930">
    <property type="entry name" value="DPPIV_N"/>
    <property type="match status" value="1"/>
</dbReference>
<dbReference type="InterPro" id="IPR002469">
    <property type="entry name" value="Peptidase_S9B_N"/>
</dbReference>
<feature type="domain" description="Peptidase S9 prolyl oligopeptidase catalytic" evidence="1">
    <location>
        <begin position="194"/>
        <end position="307"/>
    </location>
</feature>